<evidence type="ECO:0000256" key="3">
    <source>
        <dbReference type="PROSITE-ProRule" id="PRU00023"/>
    </source>
</evidence>
<dbReference type="PROSITE" id="PS50297">
    <property type="entry name" value="ANK_REP_REGION"/>
    <property type="match status" value="1"/>
</dbReference>
<dbReference type="Gene3D" id="1.25.40.20">
    <property type="entry name" value="Ankyrin repeat-containing domain"/>
    <property type="match status" value="1"/>
</dbReference>
<name>A0A1J8P805_9COXI</name>
<dbReference type="AlphaFoldDB" id="A0A1J8P805"/>
<organism evidence="4 5">
    <name type="scientific">Candidatus Rickettsiella isopodorum</name>
    <dbReference type="NCBI Taxonomy" id="1225476"/>
    <lineage>
        <taxon>Bacteria</taxon>
        <taxon>Pseudomonadati</taxon>
        <taxon>Pseudomonadota</taxon>
        <taxon>Gammaproteobacteria</taxon>
        <taxon>Legionellales</taxon>
        <taxon>Coxiellaceae</taxon>
        <taxon>Rickettsiella</taxon>
    </lineage>
</organism>
<dbReference type="SMART" id="SM00248">
    <property type="entry name" value="ANK"/>
    <property type="match status" value="2"/>
</dbReference>
<protein>
    <submittedName>
        <fullName evidence="4">Uncharacterized protein</fullName>
    </submittedName>
</protein>
<dbReference type="PANTHER" id="PTHR24171:SF8">
    <property type="entry name" value="BRCA1-ASSOCIATED RING DOMAIN PROTEIN 1"/>
    <property type="match status" value="1"/>
</dbReference>
<dbReference type="EMBL" id="LUKY01000032">
    <property type="protein sequence ID" value="OIZ95131.1"/>
    <property type="molecule type" value="Genomic_DNA"/>
</dbReference>
<keyword evidence="1" id="KW-0677">Repeat</keyword>
<dbReference type="PANTHER" id="PTHR24171">
    <property type="entry name" value="ANKYRIN REPEAT DOMAIN-CONTAINING PROTEIN 39-RELATED"/>
    <property type="match status" value="1"/>
</dbReference>
<keyword evidence="5" id="KW-1185">Reference proteome</keyword>
<dbReference type="Proteomes" id="UP000183924">
    <property type="component" value="Unassembled WGS sequence"/>
</dbReference>
<dbReference type="PROSITE" id="PS50088">
    <property type="entry name" value="ANK_REPEAT"/>
    <property type="match status" value="1"/>
</dbReference>
<sequence length="275" mass="31485">MKKKEFRKLNKLLKRAFWQECRLVGNSNTAYRIEFRSRLTVGEFTQFVEDCKLFLSHYEIEIGSIFTITQGKLCKLFTIQIGKLPPTEKLAEKMKELTHTIQLHDAFYQDTALQINLLLDHGANINSKNIAGETVLHAAVRMGYDKIVNLLIKRGASLNIVSNRGETPLKIVDQKKDAVMGRVLIDALLHKDPITGKPNFKTQELNDYWDEQMKPLIVKPIAQLTSIEGAAGEIECRLTDQKIKDIMQFFSDIPILQSPLEDSDEQMRENLLLQL</sequence>
<dbReference type="GO" id="GO:0085020">
    <property type="term" value="P:protein K6-linked ubiquitination"/>
    <property type="evidence" value="ECO:0007669"/>
    <property type="project" value="TreeGrafter"/>
</dbReference>
<keyword evidence="2 3" id="KW-0040">ANK repeat</keyword>
<dbReference type="STRING" id="1225476.A1D18_03265"/>
<proteinExistence type="predicted"/>
<accession>A0A1J8P805</accession>
<dbReference type="Pfam" id="PF13857">
    <property type="entry name" value="Ank_5"/>
    <property type="match status" value="1"/>
</dbReference>
<dbReference type="InterPro" id="IPR036770">
    <property type="entry name" value="Ankyrin_rpt-contain_sf"/>
</dbReference>
<feature type="repeat" description="ANK" evidence="3">
    <location>
        <begin position="131"/>
        <end position="163"/>
    </location>
</feature>
<evidence type="ECO:0000256" key="1">
    <source>
        <dbReference type="ARBA" id="ARBA00022737"/>
    </source>
</evidence>
<dbReference type="InterPro" id="IPR002110">
    <property type="entry name" value="Ankyrin_rpt"/>
</dbReference>
<gene>
    <name evidence="4" type="ORF">A1D18_03265</name>
</gene>
<evidence type="ECO:0000256" key="2">
    <source>
        <dbReference type="ARBA" id="ARBA00023043"/>
    </source>
</evidence>
<comment type="caution">
    <text evidence="4">The sequence shown here is derived from an EMBL/GenBank/DDBJ whole genome shotgun (WGS) entry which is preliminary data.</text>
</comment>
<evidence type="ECO:0000313" key="5">
    <source>
        <dbReference type="Proteomes" id="UP000183924"/>
    </source>
</evidence>
<dbReference type="RefSeq" id="WP_071662392.1">
    <property type="nucleotide sequence ID" value="NZ_LUKY01000032.1"/>
</dbReference>
<dbReference type="GO" id="GO:0004842">
    <property type="term" value="F:ubiquitin-protein transferase activity"/>
    <property type="evidence" value="ECO:0007669"/>
    <property type="project" value="TreeGrafter"/>
</dbReference>
<evidence type="ECO:0000313" key="4">
    <source>
        <dbReference type="EMBL" id="OIZ95131.1"/>
    </source>
</evidence>
<dbReference type="OrthoDB" id="176845at2"/>
<reference evidence="4 5" key="1">
    <citation type="submission" date="2016-03" db="EMBL/GenBank/DDBJ databases">
        <title>Comparative genomics of Rickettsiella.</title>
        <authorList>
            <person name="Chandler C."/>
            <person name="Wang Y."/>
        </authorList>
    </citation>
    <scope>NUCLEOTIDE SEQUENCE [LARGE SCALE GENOMIC DNA]</scope>
    <source>
        <strain evidence="4 5">RCFS May 2013</strain>
    </source>
</reference>
<dbReference type="SUPFAM" id="SSF48403">
    <property type="entry name" value="Ankyrin repeat"/>
    <property type="match status" value="1"/>
</dbReference>